<keyword evidence="3" id="KW-1185">Reference proteome</keyword>
<organism evidence="2 3">
    <name type="scientific">Aureimonas pseudogalii</name>
    <dbReference type="NCBI Taxonomy" id="1744844"/>
    <lineage>
        <taxon>Bacteria</taxon>
        <taxon>Pseudomonadati</taxon>
        <taxon>Pseudomonadota</taxon>
        <taxon>Alphaproteobacteria</taxon>
        <taxon>Hyphomicrobiales</taxon>
        <taxon>Aurantimonadaceae</taxon>
        <taxon>Aureimonas</taxon>
    </lineage>
</organism>
<feature type="chain" id="PRO_5031533471" evidence="1">
    <location>
        <begin position="26"/>
        <end position="126"/>
    </location>
</feature>
<dbReference type="RefSeq" id="WP_183196844.1">
    <property type="nucleotide sequence ID" value="NZ_JACIEK010000001.1"/>
</dbReference>
<evidence type="ECO:0000313" key="3">
    <source>
        <dbReference type="Proteomes" id="UP000542776"/>
    </source>
</evidence>
<evidence type="ECO:0000256" key="1">
    <source>
        <dbReference type="SAM" id="SignalP"/>
    </source>
</evidence>
<protein>
    <submittedName>
        <fullName evidence="2">Uncharacterized protein</fullName>
    </submittedName>
</protein>
<sequence length="126" mass="13739">MLTTFVRTLLVAASLAAGGVGIAEAAGPRTGPDIVFVDHHRDRDHGDRWGGRGEGRWDRGDRRHGFVGRDLCSPRHALRKAARIGVRGGDIVRDGRRAVVVAGFKRGHPILVRFAQERGCPFIGVR</sequence>
<feature type="signal peptide" evidence="1">
    <location>
        <begin position="1"/>
        <end position="25"/>
    </location>
</feature>
<keyword evidence="1" id="KW-0732">Signal</keyword>
<evidence type="ECO:0000313" key="2">
    <source>
        <dbReference type="EMBL" id="MBB3996315.1"/>
    </source>
</evidence>
<dbReference type="EMBL" id="JACIEK010000001">
    <property type="protein sequence ID" value="MBB3996315.1"/>
    <property type="molecule type" value="Genomic_DNA"/>
</dbReference>
<name>A0A7W6ECW1_9HYPH</name>
<comment type="caution">
    <text evidence="2">The sequence shown here is derived from an EMBL/GenBank/DDBJ whole genome shotgun (WGS) entry which is preliminary data.</text>
</comment>
<gene>
    <name evidence="2" type="ORF">GGR04_000136</name>
</gene>
<dbReference type="AlphaFoldDB" id="A0A7W6ECW1"/>
<reference evidence="2 3" key="1">
    <citation type="submission" date="2020-08" db="EMBL/GenBank/DDBJ databases">
        <title>Genomic Encyclopedia of Type Strains, Phase IV (KMG-IV): sequencing the most valuable type-strain genomes for metagenomic binning, comparative biology and taxonomic classification.</title>
        <authorList>
            <person name="Goeker M."/>
        </authorList>
    </citation>
    <scope>NUCLEOTIDE SEQUENCE [LARGE SCALE GENOMIC DNA]</scope>
    <source>
        <strain evidence="2 3">DSM 102238</strain>
    </source>
</reference>
<accession>A0A7W6ECW1</accession>
<proteinExistence type="predicted"/>
<dbReference type="Proteomes" id="UP000542776">
    <property type="component" value="Unassembled WGS sequence"/>
</dbReference>